<comment type="caution">
    <text evidence="2">The sequence shown here is derived from an EMBL/GenBank/DDBJ whole genome shotgun (WGS) entry which is preliminary data.</text>
</comment>
<dbReference type="EMBL" id="JACEEZ010016454">
    <property type="protein sequence ID" value="KAG0718200.1"/>
    <property type="molecule type" value="Genomic_DNA"/>
</dbReference>
<sequence>MHLPLLLVQDSVLKTKTPLPNLHWIGKDGRQVCSLSPQLVREVDLPSGSCSKVAKLTPHTRTAAAISVTHDGVFVYGILSSGELFFWHTATNQLRQAKGIPEVVTPTTNPPESNVVREFFKPLLPQSFGSNVASDGAEQAACSAAAHLRPKVFASSSCSKVVVVLGASQVYVWERSVGCQMEDCSVSQHVPGSWSVAECPADVPLPNTHSKETQISCCFMYEESSEECHISFTFVESCCVVVSTLVLGWQGLRGHLPAAHWHPLVVSFSALGVRENELPHLKGALISSSLRSQWVSDLTWTHDNLYLVGCLRSGALFIATRMGSLIKISCQGEGIQLQPANILGIQPHSTMPSDEVAEEEGNTNPRGPPSLTFCVSSHPRKHQVLLSSGFRASVLSLPLEGRKEGEVVDCLLSSATHALHLLCNSAVTHDYAYIRDSTWRLAHSVLDLTQGLTTTSSPNSPKV</sequence>
<dbReference type="PANTHER" id="PTHR14492:SF4">
    <property type="entry name" value="CILIOGENESIS AND PLANAR POLARITY EFFECTOR 1"/>
    <property type="match status" value="1"/>
</dbReference>
<keyword evidence="3" id="KW-1185">Reference proteome</keyword>
<dbReference type="AlphaFoldDB" id="A0A8J5CR55"/>
<evidence type="ECO:0000256" key="1">
    <source>
        <dbReference type="SAM" id="MobiDB-lite"/>
    </source>
</evidence>
<dbReference type="Proteomes" id="UP000770661">
    <property type="component" value="Unassembled WGS sequence"/>
</dbReference>
<accession>A0A8J5CR55</accession>
<organism evidence="2 3">
    <name type="scientific">Chionoecetes opilio</name>
    <name type="common">Atlantic snow crab</name>
    <name type="synonym">Cancer opilio</name>
    <dbReference type="NCBI Taxonomy" id="41210"/>
    <lineage>
        <taxon>Eukaryota</taxon>
        <taxon>Metazoa</taxon>
        <taxon>Ecdysozoa</taxon>
        <taxon>Arthropoda</taxon>
        <taxon>Crustacea</taxon>
        <taxon>Multicrustacea</taxon>
        <taxon>Malacostraca</taxon>
        <taxon>Eumalacostraca</taxon>
        <taxon>Eucarida</taxon>
        <taxon>Decapoda</taxon>
        <taxon>Pleocyemata</taxon>
        <taxon>Brachyura</taxon>
        <taxon>Eubrachyura</taxon>
        <taxon>Majoidea</taxon>
        <taxon>Majidae</taxon>
        <taxon>Chionoecetes</taxon>
    </lineage>
</organism>
<name>A0A8J5CR55_CHIOP</name>
<dbReference type="OrthoDB" id="6358187at2759"/>
<protein>
    <submittedName>
        <fullName evidence="2">Protein JBTS17</fullName>
    </submittedName>
</protein>
<proteinExistence type="predicted"/>
<dbReference type="InterPro" id="IPR028236">
    <property type="entry name" value="CPLANE1"/>
</dbReference>
<gene>
    <name evidence="2" type="ORF">GWK47_052893</name>
</gene>
<evidence type="ECO:0000313" key="3">
    <source>
        <dbReference type="Proteomes" id="UP000770661"/>
    </source>
</evidence>
<evidence type="ECO:0000313" key="2">
    <source>
        <dbReference type="EMBL" id="KAG0718200.1"/>
    </source>
</evidence>
<dbReference type="SUPFAM" id="SSF50969">
    <property type="entry name" value="YVTN repeat-like/Quinoprotein amine dehydrogenase"/>
    <property type="match status" value="1"/>
</dbReference>
<feature type="region of interest" description="Disordered" evidence="1">
    <location>
        <begin position="349"/>
        <end position="368"/>
    </location>
</feature>
<dbReference type="PANTHER" id="PTHR14492">
    <property type="entry name" value="JBTS17"/>
    <property type="match status" value="1"/>
</dbReference>
<dbReference type="InterPro" id="IPR011044">
    <property type="entry name" value="Quino_amine_DH_bsu"/>
</dbReference>
<reference evidence="2" key="1">
    <citation type="submission" date="2020-07" db="EMBL/GenBank/DDBJ databases">
        <title>The High-quality genome of the commercially important snow crab, Chionoecetes opilio.</title>
        <authorList>
            <person name="Jeong J.-H."/>
            <person name="Ryu S."/>
        </authorList>
    </citation>
    <scope>NUCLEOTIDE SEQUENCE</scope>
    <source>
        <strain evidence="2">MADBK_172401_WGS</strain>
        <tissue evidence="2">Digestive gland</tissue>
    </source>
</reference>